<organism evidence="1 2">
    <name type="scientific">SAR86 cluster bacterium</name>
    <dbReference type="NCBI Taxonomy" id="2030880"/>
    <lineage>
        <taxon>Bacteria</taxon>
        <taxon>Pseudomonadati</taxon>
        <taxon>Pseudomonadota</taxon>
        <taxon>Gammaproteobacteria</taxon>
        <taxon>SAR86 cluster</taxon>
    </lineage>
</organism>
<dbReference type="Proteomes" id="UP000228987">
    <property type="component" value="Unassembled WGS sequence"/>
</dbReference>
<dbReference type="PANTHER" id="PTHR40202">
    <property type="match status" value="1"/>
</dbReference>
<reference evidence="2" key="1">
    <citation type="submission" date="2017-08" db="EMBL/GenBank/DDBJ databases">
        <title>A dynamic microbial community with high functional redundancy inhabits the cold, oxic subseafloor aquifer.</title>
        <authorList>
            <person name="Tully B.J."/>
            <person name="Wheat C.G."/>
            <person name="Glazer B.T."/>
            <person name="Huber J.A."/>
        </authorList>
    </citation>
    <scope>NUCLEOTIDE SEQUENCE [LARGE SCALE GENOMIC DNA]</scope>
</reference>
<dbReference type="Gene3D" id="1.10.3210.10">
    <property type="entry name" value="Hypothetical protein af1432"/>
    <property type="match status" value="1"/>
</dbReference>
<dbReference type="PANTHER" id="PTHR40202:SF1">
    <property type="entry name" value="HD DOMAIN-CONTAINING PROTEIN"/>
    <property type="match status" value="1"/>
</dbReference>
<keyword evidence="1" id="KW-0378">Hydrolase</keyword>
<comment type="caution">
    <text evidence="1">The sequence shown here is derived from an EMBL/GenBank/DDBJ whole genome shotgun (WGS) entry which is preliminary data.</text>
</comment>
<protein>
    <submittedName>
        <fullName evidence="1">Phosphohydrolase</fullName>
    </submittedName>
</protein>
<dbReference type="InterPro" id="IPR052567">
    <property type="entry name" value="OP_Dioxygenase"/>
</dbReference>
<proteinExistence type="predicted"/>
<sequence>MTINTKQNPQKDVTQHLDIGLAPIDPTLVSLQKDEWQYSKKRSLDDFKAKDWALWSEQRTQYFEGQRVKHILRMLECQKDDKAYLYTVNNYYHCMQTATRMLRAGLSEEDVVVGLLHDVGFVTCNETHGEFSAALMRPFISERNHWMLLHHAAFQQYHCYNLPGCDRHARDQWQDHPYFAWTAEFVEKFDQTTINYDEEILPLEAFEPMVQRMFSRPFNSPEKK</sequence>
<evidence type="ECO:0000313" key="1">
    <source>
        <dbReference type="EMBL" id="PCJ40146.1"/>
    </source>
</evidence>
<accession>A0A2A5C9V2</accession>
<name>A0A2A5C9V2_9GAMM</name>
<dbReference type="AlphaFoldDB" id="A0A2A5C9V2"/>
<dbReference type="SUPFAM" id="SSF109604">
    <property type="entry name" value="HD-domain/PDEase-like"/>
    <property type="match status" value="1"/>
</dbReference>
<dbReference type="EMBL" id="NVWI01000010">
    <property type="protein sequence ID" value="PCJ40146.1"/>
    <property type="molecule type" value="Genomic_DNA"/>
</dbReference>
<evidence type="ECO:0000313" key="2">
    <source>
        <dbReference type="Proteomes" id="UP000228987"/>
    </source>
</evidence>
<gene>
    <name evidence="1" type="ORF">COA71_11590</name>
</gene>
<dbReference type="GO" id="GO:0016787">
    <property type="term" value="F:hydrolase activity"/>
    <property type="evidence" value="ECO:0007669"/>
    <property type="project" value="UniProtKB-KW"/>
</dbReference>